<dbReference type="EMBL" id="LQYT01000020">
    <property type="protein sequence ID" value="KYD21376.1"/>
    <property type="molecule type" value="Genomic_DNA"/>
</dbReference>
<proteinExistence type="predicted"/>
<sequence length="170" mass="19275">MLYALIVLLQYNLDADKTATRQLKNALELAVHDAALAVDPISLAEEGKIVFLDGEQLPNGRRLDDTAIENFKKSLEMNLNLTSAGGYVYSPKENSFFKNDIYVPYLEFIDDSHPLAQNGYGFTYSNEEFQIDNLKINGPSVVAIIITESPRWFQGEPIYIRQAAVYEYKR</sequence>
<evidence type="ECO:0000313" key="1">
    <source>
        <dbReference type="EMBL" id="KYD21376.1"/>
    </source>
</evidence>
<comment type="caution">
    <text evidence="1">The sequence shown here is derived from an EMBL/GenBank/DDBJ whole genome shotgun (WGS) entry which is preliminary data.</text>
</comment>
<gene>
    <name evidence="1" type="ORF">B4135_1656</name>
</gene>
<dbReference type="AlphaFoldDB" id="A0A150MAB6"/>
<name>A0A150MAB6_9BACI</name>
<dbReference type="Proteomes" id="UP000075683">
    <property type="component" value="Unassembled WGS sequence"/>
</dbReference>
<evidence type="ECO:0000313" key="2">
    <source>
        <dbReference type="Proteomes" id="UP000075683"/>
    </source>
</evidence>
<reference evidence="1 2" key="1">
    <citation type="submission" date="2016-01" db="EMBL/GenBank/DDBJ databases">
        <title>Draft Genome Sequences of Seven Thermophilic Sporeformers Isolated from Foods.</title>
        <authorList>
            <person name="Berendsen E.M."/>
            <person name="Wells-Bennik M.H."/>
            <person name="Krawcyk A.O."/>
            <person name="De Jong A."/>
            <person name="Holsappel S."/>
            <person name="Eijlander R.T."/>
            <person name="Kuipers O.P."/>
        </authorList>
    </citation>
    <scope>NUCLEOTIDE SEQUENCE [LARGE SCALE GENOMIC DNA]</scope>
    <source>
        <strain evidence="1 2">B4135</strain>
    </source>
</reference>
<organism evidence="1 2">
    <name type="scientific">Caldibacillus debilis</name>
    <dbReference type="NCBI Taxonomy" id="301148"/>
    <lineage>
        <taxon>Bacteria</taxon>
        <taxon>Bacillati</taxon>
        <taxon>Bacillota</taxon>
        <taxon>Bacilli</taxon>
        <taxon>Bacillales</taxon>
        <taxon>Bacillaceae</taxon>
        <taxon>Caldibacillus</taxon>
    </lineage>
</organism>
<accession>A0A150MAB6</accession>
<protein>
    <submittedName>
        <fullName evidence="1">Uncharacterized protein</fullName>
    </submittedName>
</protein>